<keyword evidence="3" id="KW-1185">Reference proteome</keyword>
<organism evidence="2 3">
    <name type="scientific">Martelella mediterranea DSM 17316</name>
    <dbReference type="NCBI Taxonomy" id="1122214"/>
    <lineage>
        <taxon>Bacteria</taxon>
        <taxon>Pseudomonadati</taxon>
        <taxon>Pseudomonadota</taxon>
        <taxon>Alphaproteobacteria</taxon>
        <taxon>Hyphomicrobiales</taxon>
        <taxon>Aurantimonadaceae</taxon>
        <taxon>Martelella</taxon>
    </lineage>
</organism>
<dbReference type="Proteomes" id="UP000191135">
    <property type="component" value="Chromosome"/>
</dbReference>
<evidence type="ECO:0000313" key="2">
    <source>
        <dbReference type="EMBL" id="AQZ50862.1"/>
    </source>
</evidence>
<sequence length="29" mass="3276">MQHVFEKLDFFDVLTLTRLAPLRSGRGGA</sequence>
<evidence type="ECO:0000313" key="1">
    <source>
        <dbReference type="EMBL" id="AQZ49960.1"/>
    </source>
</evidence>
<dbReference type="EMBL" id="CP020330">
    <property type="protein sequence ID" value="AQZ50862.1"/>
    <property type="molecule type" value="Genomic_DNA"/>
</dbReference>
<gene>
    <name evidence="1" type="ORF">Mame_00579</name>
    <name evidence="2" type="ORF">Mame_01507</name>
</gene>
<proteinExistence type="predicted"/>
<dbReference type="AlphaFoldDB" id="A0A1U9YZS4"/>
<protein>
    <submittedName>
        <fullName evidence="2">Uncharacterized protein</fullName>
    </submittedName>
</protein>
<dbReference type="EMBL" id="CP020330">
    <property type="protein sequence ID" value="AQZ49960.1"/>
    <property type="molecule type" value="Genomic_DNA"/>
</dbReference>
<evidence type="ECO:0000313" key="3">
    <source>
        <dbReference type="Proteomes" id="UP000191135"/>
    </source>
</evidence>
<accession>A0A1U9YZS4</accession>
<dbReference type="KEGG" id="mmed:Mame_00579"/>
<reference evidence="2 3" key="1">
    <citation type="submission" date="2017-03" db="EMBL/GenBank/DDBJ databases">
        <title>Foreign affairs: Plasmid Transfer between Roseobacters and Rhizobia.</title>
        <authorList>
            <person name="Bartling P."/>
            <person name="Bunk B."/>
            <person name="Overmann J."/>
            <person name="Brinkmann H."/>
            <person name="Petersen J."/>
        </authorList>
    </citation>
    <scope>NUCLEOTIDE SEQUENCE [LARGE SCALE GENOMIC DNA]</scope>
    <source>
        <strain evidence="2 3">MACL11</strain>
    </source>
</reference>
<dbReference type="KEGG" id="mmed:Mame_01507"/>
<name>A0A1U9YZS4_9HYPH</name>